<protein>
    <submittedName>
        <fullName evidence="1">Uncharacterized protein</fullName>
    </submittedName>
</protein>
<gene>
    <name evidence="1" type="ORF">CCAND38_180075</name>
    <name evidence="2" type="ORF">CCAND93_740012</name>
</gene>
<dbReference type="EMBL" id="CDOI01000090">
    <property type="protein sequence ID" value="CEN44513.1"/>
    <property type="molecule type" value="Genomic_DNA"/>
</dbReference>
<name>A0A0B7I3V1_9FLAO</name>
<evidence type="ECO:0000313" key="3">
    <source>
        <dbReference type="Proteomes" id="UP000038200"/>
    </source>
</evidence>
<evidence type="ECO:0000313" key="4">
    <source>
        <dbReference type="Proteomes" id="UP000045051"/>
    </source>
</evidence>
<reference evidence="3 4" key="1">
    <citation type="submission" date="2015-01" db="EMBL/GenBank/DDBJ databases">
        <authorList>
            <person name="MANFREDI Pablo"/>
        </authorList>
    </citation>
    <scope>NUCLEOTIDE SEQUENCE [LARGE SCALE GENOMIC DNA]</scope>
    <source>
        <strain evidence="1 4">CcD38</strain>
        <strain evidence="2 3">CcD93</strain>
    </source>
</reference>
<accession>A0A0B7I3V1</accession>
<proteinExistence type="predicted"/>
<organism evidence="1 4">
    <name type="scientific">Capnocytophaga canis</name>
    <dbReference type="NCBI Taxonomy" id="1848903"/>
    <lineage>
        <taxon>Bacteria</taxon>
        <taxon>Pseudomonadati</taxon>
        <taxon>Bacteroidota</taxon>
        <taxon>Flavobacteriia</taxon>
        <taxon>Flavobacteriales</taxon>
        <taxon>Flavobacteriaceae</taxon>
        <taxon>Capnocytophaga</taxon>
    </lineage>
</organism>
<evidence type="ECO:0000313" key="1">
    <source>
        <dbReference type="EMBL" id="CEN44513.1"/>
    </source>
</evidence>
<dbReference type="Proteomes" id="UP000045051">
    <property type="component" value="Unassembled WGS sequence"/>
</dbReference>
<dbReference type="Proteomes" id="UP000038200">
    <property type="component" value="Unassembled WGS sequence"/>
</dbReference>
<evidence type="ECO:0000313" key="2">
    <source>
        <dbReference type="EMBL" id="CEN54190.1"/>
    </source>
</evidence>
<dbReference type="EMBL" id="CDOL01000266">
    <property type="protein sequence ID" value="CEN54190.1"/>
    <property type="molecule type" value="Genomic_DNA"/>
</dbReference>
<sequence>MSCTYILFSEYKCTTEFFALSVEMTENLLLIINVLRKIRLIF</sequence>
<keyword evidence="4" id="KW-1185">Reference proteome</keyword>
<dbReference type="AlphaFoldDB" id="A0A0B7I3V1"/>